<gene>
    <name evidence="1" type="ORF">GCM10010976_23770</name>
</gene>
<keyword evidence="2" id="KW-1185">Reference proteome</keyword>
<reference evidence="1" key="2">
    <citation type="submission" date="2020-09" db="EMBL/GenBank/DDBJ databases">
        <authorList>
            <person name="Sun Q."/>
            <person name="Zhou Y."/>
        </authorList>
    </citation>
    <scope>NUCLEOTIDE SEQUENCE</scope>
    <source>
        <strain evidence="1">CGMCC 1.12751</strain>
    </source>
</reference>
<protein>
    <submittedName>
        <fullName evidence="1">Uncharacterized protein</fullName>
    </submittedName>
</protein>
<proteinExistence type="predicted"/>
<dbReference type="EMBL" id="BMFQ01000003">
    <property type="protein sequence ID" value="GGG51870.1"/>
    <property type="molecule type" value="Genomic_DNA"/>
</dbReference>
<comment type="caution">
    <text evidence="1">The sequence shown here is derived from an EMBL/GenBank/DDBJ whole genome shotgun (WGS) entry which is preliminary data.</text>
</comment>
<dbReference type="AlphaFoldDB" id="A0A917GN65"/>
<evidence type="ECO:0000313" key="2">
    <source>
        <dbReference type="Proteomes" id="UP000625976"/>
    </source>
</evidence>
<accession>A0A917GN65</accession>
<name>A0A917GN65_9FLAO</name>
<evidence type="ECO:0000313" key="1">
    <source>
        <dbReference type="EMBL" id="GGG51870.1"/>
    </source>
</evidence>
<sequence>MSIKKQQIIQAIKNFDIQKLEQLLDDNRSYMDVTKELFLKNLKQQFDYKKEYQIFSFKEIIPGTCQTCHKGCIAYTFKTEDNCVLNLFFEETNGEVTDIYLCNNLKHDKKIKPKYSMYFFFYEDEKVNFTPSIEFLIKKQKIEDALTDFKNFNGKTVLIEDIHYWGQKHRELLESLSVLPFMLDYKQFKPFQDFSLDIKNVIELVEKHEFAKQAISELNTVENEKELVYWLFTYEWTHLSNYGYERLKGWKKSSFITFENTTSIVIDCSSCNESLKFSYLYNKHTYNLIEKYKPTPDHFTNAKKGIEYSLESYLRTHGMYLDILPEEKN</sequence>
<dbReference type="RefSeq" id="WP_188465165.1">
    <property type="nucleotide sequence ID" value="NZ_BMFQ01000003.1"/>
</dbReference>
<dbReference type="Proteomes" id="UP000625976">
    <property type="component" value="Unassembled WGS sequence"/>
</dbReference>
<organism evidence="1 2">
    <name type="scientific">Bizionia arctica</name>
    <dbReference type="NCBI Taxonomy" id="1495645"/>
    <lineage>
        <taxon>Bacteria</taxon>
        <taxon>Pseudomonadati</taxon>
        <taxon>Bacteroidota</taxon>
        <taxon>Flavobacteriia</taxon>
        <taxon>Flavobacteriales</taxon>
        <taxon>Flavobacteriaceae</taxon>
        <taxon>Bizionia</taxon>
    </lineage>
</organism>
<reference evidence="1" key="1">
    <citation type="journal article" date="2014" name="Int. J. Syst. Evol. Microbiol.">
        <title>Complete genome sequence of Corynebacterium casei LMG S-19264T (=DSM 44701T), isolated from a smear-ripened cheese.</title>
        <authorList>
            <consortium name="US DOE Joint Genome Institute (JGI-PGF)"/>
            <person name="Walter F."/>
            <person name="Albersmeier A."/>
            <person name="Kalinowski J."/>
            <person name="Ruckert C."/>
        </authorList>
    </citation>
    <scope>NUCLEOTIDE SEQUENCE</scope>
    <source>
        <strain evidence="1">CGMCC 1.12751</strain>
    </source>
</reference>